<protein>
    <submittedName>
        <fullName evidence="1">Uncharacterized protein</fullName>
    </submittedName>
</protein>
<dbReference type="PANTHER" id="PTHR21112:SF0">
    <property type="entry name" value="CHEMOSENSORY PROTEIN A 29A-RELATED"/>
    <property type="match status" value="1"/>
</dbReference>
<dbReference type="VEuPathDB" id="VectorBase:GBRI037747"/>
<accession>A0A1A9WYY4</accession>
<proteinExistence type="predicted"/>
<dbReference type="EnsemblMetazoa" id="GBRI037747-RA">
    <property type="protein sequence ID" value="GBRI037747-PA"/>
    <property type="gene ID" value="GBRI037747"/>
</dbReference>
<reference evidence="1" key="2">
    <citation type="submission" date="2020-05" db="UniProtKB">
        <authorList>
            <consortium name="EnsemblMetazoa"/>
        </authorList>
    </citation>
    <scope>IDENTIFICATION</scope>
    <source>
        <strain evidence="1">IAEA</strain>
    </source>
</reference>
<dbReference type="AlphaFoldDB" id="A0A1A9WYY4"/>
<evidence type="ECO:0000313" key="1">
    <source>
        <dbReference type="EnsemblMetazoa" id="GBRI037747-PA"/>
    </source>
</evidence>
<dbReference type="PANTHER" id="PTHR21112">
    <property type="entry name" value="CHEMOSENSORY PROTEIN A 29A-RELATED"/>
    <property type="match status" value="1"/>
</dbReference>
<organism evidence="1 2">
    <name type="scientific">Glossina brevipalpis</name>
    <dbReference type="NCBI Taxonomy" id="37001"/>
    <lineage>
        <taxon>Eukaryota</taxon>
        <taxon>Metazoa</taxon>
        <taxon>Ecdysozoa</taxon>
        <taxon>Arthropoda</taxon>
        <taxon>Hexapoda</taxon>
        <taxon>Insecta</taxon>
        <taxon>Pterygota</taxon>
        <taxon>Neoptera</taxon>
        <taxon>Endopterygota</taxon>
        <taxon>Diptera</taxon>
        <taxon>Brachycera</taxon>
        <taxon>Muscomorpha</taxon>
        <taxon>Hippoboscoidea</taxon>
        <taxon>Glossinidae</taxon>
        <taxon>Glossina</taxon>
    </lineage>
</organism>
<keyword evidence="2" id="KW-1185">Reference proteome</keyword>
<evidence type="ECO:0000313" key="2">
    <source>
        <dbReference type="Proteomes" id="UP000091820"/>
    </source>
</evidence>
<name>A0A1A9WYY4_9MUSC</name>
<dbReference type="Proteomes" id="UP000091820">
    <property type="component" value="Unassembled WGS sequence"/>
</dbReference>
<sequence length="238" mass="27737">MSLLVLRRDLNVSAARHMVIIDNRAHYQLSYDTRSFETGKNRSSRCKSGTNHFVSNVDHRHNICVTEQQLVLLIVKRLPRVERALSGYCILSFDIEESDDTERTWTYDILGLKTYSSNPEFISFNISIEILAYRSATGSELDYQLLPFSVPRMHFLTFINGYYKDNAMNDYEKCSNLPVFQGKLTKFVKNKYELHECQYSEDGFPSHLLPGYYRLIFLGHGRCEVKIIFEVQVISKYV</sequence>
<reference evidence="2" key="1">
    <citation type="submission" date="2014-03" db="EMBL/GenBank/DDBJ databases">
        <authorList>
            <person name="Aksoy S."/>
            <person name="Warren W."/>
            <person name="Wilson R.K."/>
        </authorList>
    </citation>
    <scope>NUCLEOTIDE SEQUENCE [LARGE SCALE GENOMIC DNA]</scope>
    <source>
        <strain evidence="2">IAEA</strain>
    </source>
</reference>